<sequence>MKVGSSTSAAQIQADDVKRDEPGKQRTQGRTSGGKIG</sequence>
<evidence type="ECO:0000256" key="1">
    <source>
        <dbReference type="SAM" id="MobiDB-lite"/>
    </source>
</evidence>
<organism evidence="2 3">
    <name type="scientific">Citrobacter freundii</name>
    <dbReference type="NCBI Taxonomy" id="546"/>
    <lineage>
        <taxon>Bacteria</taxon>
        <taxon>Pseudomonadati</taxon>
        <taxon>Pseudomonadota</taxon>
        <taxon>Gammaproteobacteria</taxon>
        <taxon>Enterobacterales</taxon>
        <taxon>Enterobacteriaceae</taxon>
        <taxon>Citrobacter</taxon>
        <taxon>Citrobacter freundii complex</taxon>
    </lineage>
</organism>
<feature type="compositionally biased region" description="Polar residues" evidence="1">
    <location>
        <begin position="1"/>
        <end position="11"/>
    </location>
</feature>
<accession>A0A7G2ITP3</accession>
<dbReference type="AlphaFoldDB" id="A0A7G2ITP3"/>
<feature type="region of interest" description="Disordered" evidence="1">
    <location>
        <begin position="1"/>
        <end position="37"/>
    </location>
</feature>
<proteinExistence type="predicted"/>
<dbReference type="Proteomes" id="UP000019194">
    <property type="component" value="Unassembled WGS sequence"/>
</dbReference>
<name>A0A7G2ITP3_CITFR</name>
<reference evidence="2 3" key="1">
    <citation type="submission" date="2013-10" db="EMBL/GenBank/DDBJ databases">
        <title>Antibiotic resistance diversity of beta-lactamase producers in the General Hospital Vienna.</title>
        <authorList>
            <person name="Barisic I."/>
            <person name="Mitteregger D."/>
            <person name="Hirschl A.M."/>
            <person name="Noehammer C."/>
            <person name="Wiesinger-Mayr H."/>
        </authorList>
    </citation>
    <scope>NUCLEOTIDE SEQUENCE [LARGE SCALE GENOMIC DNA]</scope>
    <source>
        <strain evidence="2 3">ISC11</strain>
    </source>
</reference>
<evidence type="ECO:0000313" key="3">
    <source>
        <dbReference type="Proteomes" id="UP000019194"/>
    </source>
</evidence>
<dbReference type="EMBL" id="CBWP010000063">
    <property type="protein sequence ID" value="CDL39943.1"/>
    <property type="molecule type" value="Genomic_DNA"/>
</dbReference>
<evidence type="ECO:0000313" key="2">
    <source>
        <dbReference type="EMBL" id="CDL39943.1"/>
    </source>
</evidence>
<feature type="compositionally biased region" description="Basic and acidic residues" evidence="1">
    <location>
        <begin position="15"/>
        <end position="24"/>
    </location>
</feature>
<comment type="caution">
    <text evidence="2">The sequence shown here is derived from an EMBL/GenBank/DDBJ whole genome shotgun (WGS) entry which is preliminary data.</text>
</comment>
<protein>
    <submittedName>
        <fullName evidence="2">Uncharacterized protein</fullName>
    </submittedName>
</protein>